<keyword evidence="6" id="KW-1185">Reference proteome</keyword>
<feature type="domain" description="TNase-like" evidence="4">
    <location>
        <begin position="57"/>
        <end position="177"/>
    </location>
</feature>
<dbReference type="InterPro" id="IPR035437">
    <property type="entry name" value="SNase_OB-fold_sf"/>
</dbReference>
<proteinExistence type="predicted"/>
<dbReference type="GO" id="GO:0016787">
    <property type="term" value="F:hydrolase activity"/>
    <property type="evidence" value="ECO:0007669"/>
    <property type="project" value="UniProtKB-KW"/>
</dbReference>
<dbReference type="AlphaFoldDB" id="A0A2U1TJK8"/>
<organism evidence="5 6">
    <name type="scientific">Brenneria corticis</name>
    <dbReference type="NCBI Taxonomy" id="2173106"/>
    <lineage>
        <taxon>Bacteria</taxon>
        <taxon>Pseudomonadati</taxon>
        <taxon>Pseudomonadota</taxon>
        <taxon>Gammaproteobacteria</taxon>
        <taxon>Enterobacterales</taxon>
        <taxon>Pectobacteriaceae</taxon>
        <taxon>Brenneria</taxon>
    </lineage>
</organism>
<dbReference type="CDD" id="cd00175">
    <property type="entry name" value="SNc"/>
    <property type="match status" value="1"/>
</dbReference>
<dbReference type="EMBL" id="QDKH01000049">
    <property type="protein sequence ID" value="PWC09532.1"/>
    <property type="molecule type" value="Genomic_DNA"/>
</dbReference>
<dbReference type="InterPro" id="IPR016071">
    <property type="entry name" value="Staphylococal_nuclease_OB-fold"/>
</dbReference>
<evidence type="ECO:0000256" key="1">
    <source>
        <dbReference type="ARBA" id="ARBA00022722"/>
    </source>
</evidence>
<dbReference type="PROSITE" id="PS01284">
    <property type="entry name" value="TNASE_2"/>
    <property type="match status" value="1"/>
</dbReference>
<evidence type="ECO:0000313" key="5">
    <source>
        <dbReference type="EMBL" id="PWC09532.1"/>
    </source>
</evidence>
<dbReference type="PROSITE" id="PS01123">
    <property type="entry name" value="TNASE_1"/>
    <property type="match status" value="1"/>
</dbReference>
<accession>A0A2U1TJK8</accession>
<sequence>MRAEKAAKRAVNRRVLGNATGKIIKRALFIRPATRKVSMKSFLLAAILLFSAPALAATLSGKVVKVVDGDTLLVRHSGVDYRIRMLGIDAPEYRQPYGKESRRALDRRVGGKRVTVRYEEKDRYGRYLGTVYYRNSNINLELLRNGHAWVYRDYRNDRELMSRENAARRQRLGLWRQSYPQAPWTYRRTR</sequence>
<reference evidence="5 6" key="1">
    <citation type="submission" date="2018-04" db="EMBL/GenBank/DDBJ databases">
        <title>Brenneria corticis sp.nov.</title>
        <authorList>
            <person name="Li Y."/>
        </authorList>
    </citation>
    <scope>NUCLEOTIDE SEQUENCE [LARGE SCALE GENOMIC DNA]</scope>
    <source>
        <strain evidence="5 6">CFCC 11842</strain>
    </source>
</reference>
<dbReference type="SUPFAM" id="SSF50199">
    <property type="entry name" value="Staphylococcal nuclease"/>
    <property type="match status" value="1"/>
</dbReference>
<evidence type="ECO:0000259" key="4">
    <source>
        <dbReference type="PROSITE" id="PS50830"/>
    </source>
</evidence>
<dbReference type="PANTHER" id="PTHR12302">
    <property type="entry name" value="EBNA2 BINDING PROTEIN P100"/>
    <property type="match status" value="1"/>
</dbReference>
<gene>
    <name evidence="5" type="ORF">DDT56_23655</name>
</gene>
<keyword evidence="2" id="KW-0255">Endonuclease</keyword>
<dbReference type="PROSITE" id="PS50830">
    <property type="entry name" value="TNASE_3"/>
    <property type="match status" value="1"/>
</dbReference>
<dbReference type="Proteomes" id="UP000296159">
    <property type="component" value="Unassembled WGS sequence"/>
</dbReference>
<dbReference type="Gene3D" id="2.40.50.90">
    <property type="match status" value="1"/>
</dbReference>
<evidence type="ECO:0000313" key="6">
    <source>
        <dbReference type="Proteomes" id="UP000296159"/>
    </source>
</evidence>
<protein>
    <recommendedName>
        <fullName evidence="4">TNase-like domain-containing protein</fullName>
    </recommendedName>
</protein>
<dbReference type="PANTHER" id="PTHR12302:SF3">
    <property type="entry name" value="SERINE_THREONINE-PROTEIN KINASE 31"/>
    <property type="match status" value="1"/>
</dbReference>
<dbReference type="Pfam" id="PF00565">
    <property type="entry name" value="SNase"/>
    <property type="match status" value="1"/>
</dbReference>
<evidence type="ECO:0000256" key="3">
    <source>
        <dbReference type="ARBA" id="ARBA00022801"/>
    </source>
</evidence>
<dbReference type="SMART" id="SM00318">
    <property type="entry name" value="SNc"/>
    <property type="match status" value="1"/>
</dbReference>
<name>A0A2U1TJK8_9GAMM</name>
<dbReference type="GO" id="GO:0004519">
    <property type="term" value="F:endonuclease activity"/>
    <property type="evidence" value="ECO:0007669"/>
    <property type="project" value="UniProtKB-KW"/>
</dbReference>
<keyword evidence="3" id="KW-0378">Hydrolase</keyword>
<comment type="caution">
    <text evidence="5">The sequence shown here is derived from an EMBL/GenBank/DDBJ whole genome shotgun (WGS) entry which is preliminary data.</text>
</comment>
<keyword evidence="1" id="KW-0540">Nuclease</keyword>
<dbReference type="InterPro" id="IPR002071">
    <property type="entry name" value="Thermonucl_AS"/>
</dbReference>
<dbReference type="GO" id="GO:0003676">
    <property type="term" value="F:nucleic acid binding"/>
    <property type="evidence" value="ECO:0007669"/>
    <property type="project" value="InterPro"/>
</dbReference>
<evidence type="ECO:0000256" key="2">
    <source>
        <dbReference type="ARBA" id="ARBA00022759"/>
    </source>
</evidence>